<accession>H8MH67</accession>
<dbReference type="Proteomes" id="UP000007587">
    <property type="component" value="Chromosome"/>
</dbReference>
<dbReference type="InParanoid" id="H8MH67"/>
<keyword evidence="3" id="KW-1185">Reference proteome</keyword>
<dbReference type="EMBL" id="CP003389">
    <property type="protein sequence ID" value="AFE07326.1"/>
    <property type="molecule type" value="Genomic_DNA"/>
</dbReference>
<evidence type="ECO:0000313" key="3">
    <source>
        <dbReference type="Proteomes" id="UP000007587"/>
    </source>
</evidence>
<reference evidence="3" key="2">
    <citation type="submission" date="2012-03" db="EMBL/GenBank/DDBJ databases">
        <title>Genome sequence of the fruiting myxobacterium Corallococcus coralloides DSM 2259.</title>
        <authorList>
            <person name="Huntley S."/>
            <person name="Zhang Y."/>
            <person name="Treuner-Lange A."/>
            <person name="Sensen C.W."/>
            <person name="Sogaard-Andersen L."/>
        </authorList>
    </citation>
    <scope>NUCLEOTIDE SEQUENCE [LARGE SCALE GENOMIC DNA]</scope>
    <source>
        <strain evidence="3">ATCC 25202 / DSM 2259 / NBRC 100086 / M2</strain>
    </source>
</reference>
<dbReference type="HOGENOM" id="CLU_1048523_0_0_7"/>
<dbReference type="PROSITE" id="PS51257">
    <property type="entry name" value="PROKAR_LIPOPROTEIN"/>
    <property type="match status" value="1"/>
</dbReference>
<organism evidence="2 3">
    <name type="scientific">Corallococcus coralloides (strain ATCC 25202 / DSM 2259 / NBRC 100086 / M2)</name>
    <name type="common">Myxococcus coralloides</name>
    <dbReference type="NCBI Taxonomy" id="1144275"/>
    <lineage>
        <taxon>Bacteria</taxon>
        <taxon>Pseudomonadati</taxon>
        <taxon>Myxococcota</taxon>
        <taxon>Myxococcia</taxon>
        <taxon>Myxococcales</taxon>
        <taxon>Cystobacterineae</taxon>
        <taxon>Myxococcaceae</taxon>
        <taxon>Corallococcus</taxon>
    </lineage>
</organism>
<sequence length="260" mass="28435">MGSFRRQLLWIGIAGLGIACASSGARRFYLASEIRKRDGIEGLSIAPGPWPEVPAVLTRTSLVPDDLVIPTLQALLELPGAVDACDANTGRPRPEASEYCVAIYRTPTDWRVSWPIKNTVKPGGSCMPPFGGVEDADLGGDLPVFGYAHNHPCASDLSNQDLRTWPMTKSEGAWVVVAYGTTPDGRLARDKQGQVIPAWGWLATGHRASPRFYKWNQAGEVFRWDVSRKQWKFQARCEPSPSSMLRPEGVPPKCSAALHP</sequence>
<reference evidence="2 3" key="1">
    <citation type="journal article" date="2012" name="J. Bacteriol.">
        <title>Complete Genome Sequence of the Fruiting Myxobacterium Corallococcus coralloides DSM 2259.</title>
        <authorList>
            <person name="Huntley S."/>
            <person name="Zhang Y."/>
            <person name="Treuner-Lange A."/>
            <person name="Kneip S."/>
            <person name="Sensen C.W."/>
            <person name="Sogaard-Andersen L."/>
        </authorList>
    </citation>
    <scope>NUCLEOTIDE SEQUENCE [LARGE SCALE GENOMIC DNA]</scope>
    <source>
        <strain evidence="3">ATCC 25202 / DSM 2259 / NBRC 100086 / M2</strain>
    </source>
</reference>
<dbReference type="STRING" id="1144275.COCOR_07100"/>
<dbReference type="AlphaFoldDB" id="H8MH67"/>
<feature type="region of interest" description="Disordered" evidence="1">
    <location>
        <begin position="241"/>
        <end position="260"/>
    </location>
</feature>
<evidence type="ECO:0000313" key="2">
    <source>
        <dbReference type="EMBL" id="AFE07326.1"/>
    </source>
</evidence>
<evidence type="ECO:0000256" key="1">
    <source>
        <dbReference type="SAM" id="MobiDB-lite"/>
    </source>
</evidence>
<protein>
    <submittedName>
        <fullName evidence="2">Uncharacterized protein</fullName>
    </submittedName>
</protein>
<name>H8MH67_CORCM</name>
<dbReference type="KEGG" id="ccx:COCOR_07100"/>
<gene>
    <name evidence="2" type="ordered locus">COCOR_07100</name>
</gene>
<proteinExistence type="predicted"/>